<dbReference type="GeneID" id="85362671"/>
<evidence type="ECO:0000313" key="1">
    <source>
        <dbReference type="EMBL" id="KAK0436056.1"/>
    </source>
</evidence>
<keyword evidence="2" id="KW-1185">Reference proteome</keyword>
<dbReference type="EMBL" id="JAUEPS010000132">
    <property type="protein sequence ID" value="KAK0436056.1"/>
    <property type="molecule type" value="Genomic_DNA"/>
</dbReference>
<organism evidence="1 2">
    <name type="scientific">Armillaria tabescens</name>
    <name type="common">Ringless honey mushroom</name>
    <name type="synonym">Agaricus tabescens</name>
    <dbReference type="NCBI Taxonomy" id="1929756"/>
    <lineage>
        <taxon>Eukaryota</taxon>
        <taxon>Fungi</taxon>
        <taxon>Dikarya</taxon>
        <taxon>Basidiomycota</taxon>
        <taxon>Agaricomycotina</taxon>
        <taxon>Agaricomycetes</taxon>
        <taxon>Agaricomycetidae</taxon>
        <taxon>Agaricales</taxon>
        <taxon>Marasmiineae</taxon>
        <taxon>Physalacriaceae</taxon>
        <taxon>Desarmillaria</taxon>
    </lineage>
</organism>
<comment type="caution">
    <text evidence="1">The sequence shown here is derived from an EMBL/GenBank/DDBJ whole genome shotgun (WGS) entry which is preliminary data.</text>
</comment>
<dbReference type="RefSeq" id="XP_060322163.1">
    <property type="nucleotide sequence ID" value="XM_060479123.1"/>
</dbReference>
<accession>A0AA39J4L9</accession>
<evidence type="ECO:0000313" key="2">
    <source>
        <dbReference type="Proteomes" id="UP001175211"/>
    </source>
</evidence>
<gene>
    <name evidence="1" type="ORF">EV420DRAFT_1673640</name>
</gene>
<name>A0AA39J4L9_ARMTA</name>
<protein>
    <submittedName>
        <fullName evidence="1">Uncharacterized protein</fullName>
    </submittedName>
</protein>
<proteinExistence type="predicted"/>
<dbReference type="Gene3D" id="3.90.228.10">
    <property type="match status" value="1"/>
</dbReference>
<dbReference type="AlphaFoldDB" id="A0AA39J4L9"/>
<dbReference type="Proteomes" id="UP001175211">
    <property type="component" value="Unassembled WGS sequence"/>
</dbReference>
<reference evidence="1" key="1">
    <citation type="submission" date="2023-06" db="EMBL/GenBank/DDBJ databases">
        <authorList>
            <consortium name="Lawrence Berkeley National Laboratory"/>
            <person name="Ahrendt S."/>
            <person name="Sahu N."/>
            <person name="Indic B."/>
            <person name="Wong-Bajracharya J."/>
            <person name="Merenyi Z."/>
            <person name="Ke H.-M."/>
            <person name="Monk M."/>
            <person name="Kocsube S."/>
            <person name="Drula E."/>
            <person name="Lipzen A."/>
            <person name="Balint B."/>
            <person name="Henrissat B."/>
            <person name="Andreopoulos B."/>
            <person name="Martin F.M."/>
            <person name="Harder C.B."/>
            <person name="Rigling D."/>
            <person name="Ford K.L."/>
            <person name="Foster G.D."/>
            <person name="Pangilinan J."/>
            <person name="Papanicolaou A."/>
            <person name="Barry K."/>
            <person name="LaButti K."/>
            <person name="Viragh M."/>
            <person name="Koriabine M."/>
            <person name="Yan M."/>
            <person name="Riley R."/>
            <person name="Champramary S."/>
            <person name="Plett K.L."/>
            <person name="Tsai I.J."/>
            <person name="Slot J."/>
            <person name="Sipos G."/>
            <person name="Plett J."/>
            <person name="Nagy L.G."/>
            <person name="Grigoriev I.V."/>
        </authorList>
    </citation>
    <scope>NUCLEOTIDE SEQUENCE</scope>
    <source>
        <strain evidence="1">CCBAS 213</strain>
    </source>
</reference>
<sequence length="146" mass="16477">MSICPESTIIFICNMQNKFLISTINKMLKIIKNSEDQVEPEPEAGPSWIVPAMNHGELSLGVTSSYAHVPRAFQYVDNSSSGSKYKAVFTMRVVLRNPQKVVFDNWYRLQPDKGYDSVEVQSLVGLTEVVVFHHNIACPVYLIIVK</sequence>